<keyword evidence="2" id="KW-1185">Reference proteome</keyword>
<dbReference type="Proteomes" id="UP000236345">
    <property type="component" value="Unassembled WGS sequence"/>
</dbReference>
<organism evidence="1 2">
    <name type="scientific">Mixta theicola</name>
    <dbReference type="NCBI Taxonomy" id="1458355"/>
    <lineage>
        <taxon>Bacteria</taxon>
        <taxon>Pseudomonadati</taxon>
        <taxon>Pseudomonadota</taxon>
        <taxon>Gammaproteobacteria</taxon>
        <taxon>Enterobacterales</taxon>
        <taxon>Erwiniaceae</taxon>
        <taxon>Mixta</taxon>
    </lineage>
</organism>
<evidence type="ECO:0000313" key="1">
    <source>
        <dbReference type="EMBL" id="PNS10366.1"/>
    </source>
</evidence>
<gene>
    <name evidence="1" type="ORF">COO59_17920</name>
</gene>
<protein>
    <submittedName>
        <fullName evidence="1">Type IV secretion protein Rhs</fullName>
    </submittedName>
</protein>
<dbReference type="EMBL" id="NWUO01000017">
    <property type="protein sequence ID" value="PNS10366.1"/>
    <property type="molecule type" value="Genomic_DNA"/>
</dbReference>
<accession>A0A2K1Q5Q3</accession>
<dbReference type="AlphaFoldDB" id="A0A2K1Q5Q3"/>
<comment type="caution">
    <text evidence="1">The sequence shown here is derived from an EMBL/GenBank/DDBJ whole genome shotgun (WGS) entry which is preliminary data.</text>
</comment>
<sequence length="182" mass="21561">MKRAKEGTLRLLTLEEIALAHSIFGGSIDYARVWIHCDSYLPFGLQRRDTAMSPNGEIWFRKELYQPNFAAIQAPASTKHLFIHEMMHVWQYQRRMWVRARGFFSWAANYTYQLDGRPLLQYSLEQQAQIVADYFILYTFGYKVWDLLRKQTYPVVTYQGNIDRLILLSQYQKTIYTAVKKG</sequence>
<evidence type="ECO:0000313" key="2">
    <source>
        <dbReference type="Proteomes" id="UP000236345"/>
    </source>
</evidence>
<name>A0A2K1Q5Q3_9GAMM</name>
<proteinExistence type="predicted"/>
<dbReference type="OrthoDB" id="8686772at2"/>
<reference evidence="2" key="1">
    <citation type="submission" date="2017-09" db="EMBL/GenBank/DDBJ databases">
        <authorList>
            <person name="Palmer M."/>
            <person name="Steenkamp E.T."/>
            <person name="Coetzee M.P."/>
            <person name="Avontuur J.R."/>
            <person name="Van Zyl E."/>
            <person name="Chan W.-Y."/>
            <person name="Blom J."/>
            <person name="Venter S.N."/>
        </authorList>
    </citation>
    <scope>NUCLEOTIDE SEQUENCE [LARGE SCALE GENOMIC DNA]</scope>
    <source>
        <strain evidence="2">QC88-366</strain>
    </source>
</reference>